<accession>A0ABT2A6L6</accession>
<protein>
    <recommendedName>
        <fullName evidence="4">DUF3828 domain-containing protein</fullName>
    </recommendedName>
</protein>
<dbReference type="Gene3D" id="3.10.450.50">
    <property type="match status" value="1"/>
</dbReference>
<sequence length="172" mass="19032">MSSTAAKRFFLIASAAMTIGWACPASAEKVQAGTIVVAKLYKDFAWQAMASQAELFGEDLAHQQKATLEKYFAPALARLLLEDAACQVKYQGICNLDFDLLFNSQDPRVTDLEITMASPGKVSVVFKDPVDQKQTRIDFQIAQVSGAWKITDIIYRQPQALSLRTVLSRKIP</sequence>
<dbReference type="Proteomes" id="UP001205560">
    <property type="component" value="Unassembled WGS sequence"/>
</dbReference>
<proteinExistence type="predicted"/>
<gene>
    <name evidence="2" type="ORF">NX782_11120</name>
</gene>
<reference evidence="2 3" key="1">
    <citation type="submission" date="2022-08" db="EMBL/GenBank/DDBJ databases">
        <title>Reclassification of Massilia species as members of the genera Telluria, Duganella, Pseudoduganella, Mokoshia gen. nov. and Zemynaea gen. nov. using orthogonal and non-orthogonal genome-based approaches.</title>
        <authorList>
            <person name="Bowman J.P."/>
        </authorList>
    </citation>
    <scope>NUCLEOTIDE SEQUENCE [LARGE SCALE GENOMIC DNA]</scope>
    <source>
        <strain evidence="2 3">LMG 28164</strain>
    </source>
</reference>
<keyword evidence="1" id="KW-0732">Signal</keyword>
<name>A0ABT2A6L6_9BURK</name>
<evidence type="ECO:0008006" key="4">
    <source>
        <dbReference type="Google" id="ProtNLM"/>
    </source>
</evidence>
<organism evidence="2 3">
    <name type="scientific">Massilia norwichensis</name>
    <dbReference type="NCBI Taxonomy" id="1442366"/>
    <lineage>
        <taxon>Bacteria</taxon>
        <taxon>Pseudomonadati</taxon>
        <taxon>Pseudomonadota</taxon>
        <taxon>Betaproteobacteria</taxon>
        <taxon>Burkholderiales</taxon>
        <taxon>Oxalobacteraceae</taxon>
        <taxon>Telluria group</taxon>
        <taxon>Massilia</taxon>
    </lineage>
</organism>
<feature type="signal peptide" evidence="1">
    <location>
        <begin position="1"/>
        <end position="27"/>
    </location>
</feature>
<dbReference type="EMBL" id="JANUGX010000011">
    <property type="protein sequence ID" value="MCS0589752.1"/>
    <property type="molecule type" value="Genomic_DNA"/>
</dbReference>
<evidence type="ECO:0000256" key="1">
    <source>
        <dbReference type="SAM" id="SignalP"/>
    </source>
</evidence>
<evidence type="ECO:0000313" key="2">
    <source>
        <dbReference type="EMBL" id="MCS0589752.1"/>
    </source>
</evidence>
<comment type="caution">
    <text evidence="2">The sequence shown here is derived from an EMBL/GenBank/DDBJ whole genome shotgun (WGS) entry which is preliminary data.</text>
</comment>
<dbReference type="RefSeq" id="WP_258845516.1">
    <property type="nucleotide sequence ID" value="NZ_JANUGX010000011.1"/>
</dbReference>
<evidence type="ECO:0000313" key="3">
    <source>
        <dbReference type="Proteomes" id="UP001205560"/>
    </source>
</evidence>
<feature type="chain" id="PRO_5046979230" description="DUF3828 domain-containing protein" evidence="1">
    <location>
        <begin position="28"/>
        <end position="172"/>
    </location>
</feature>
<keyword evidence="3" id="KW-1185">Reference proteome</keyword>